<dbReference type="InterPro" id="IPR018713">
    <property type="entry name" value="MPAB/Lcp_cat_dom"/>
</dbReference>
<evidence type="ECO:0000313" key="4">
    <source>
        <dbReference type="Proteomes" id="UP001501000"/>
    </source>
</evidence>
<keyword evidence="4" id="KW-1185">Reference proteome</keyword>
<evidence type="ECO:0000259" key="2">
    <source>
        <dbReference type="Pfam" id="PF09995"/>
    </source>
</evidence>
<reference evidence="4" key="1">
    <citation type="journal article" date="2019" name="Int. J. Syst. Evol. Microbiol.">
        <title>The Global Catalogue of Microorganisms (GCM) 10K type strain sequencing project: providing services to taxonomists for standard genome sequencing and annotation.</title>
        <authorList>
            <consortium name="The Broad Institute Genomics Platform"/>
            <consortium name="The Broad Institute Genome Sequencing Center for Infectious Disease"/>
            <person name="Wu L."/>
            <person name="Ma J."/>
        </authorList>
    </citation>
    <scope>NUCLEOTIDE SEQUENCE [LARGE SCALE GENOMIC DNA]</scope>
    <source>
        <strain evidence="4">JCM 16956</strain>
    </source>
</reference>
<evidence type="ECO:0000256" key="1">
    <source>
        <dbReference type="SAM" id="MobiDB-lite"/>
    </source>
</evidence>
<dbReference type="PANTHER" id="PTHR36151:SF3">
    <property type="entry name" value="ER-BOUND OXYGENASE MPAB_MPAB'_RUBBER OXYGENASE CATALYTIC DOMAIN-CONTAINING PROTEIN"/>
    <property type="match status" value="1"/>
</dbReference>
<proteinExistence type="predicted"/>
<dbReference type="Proteomes" id="UP001501000">
    <property type="component" value="Unassembled WGS sequence"/>
</dbReference>
<dbReference type="PANTHER" id="PTHR36151">
    <property type="entry name" value="BLR2777 PROTEIN"/>
    <property type="match status" value="1"/>
</dbReference>
<dbReference type="EMBL" id="BAABAJ010000001">
    <property type="protein sequence ID" value="GAA3895785.1"/>
    <property type="molecule type" value="Genomic_DNA"/>
</dbReference>
<feature type="region of interest" description="Disordered" evidence="1">
    <location>
        <begin position="1"/>
        <end position="37"/>
    </location>
</feature>
<dbReference type="Pfam" id="PF09995">
    <property type="entry name" value="MPAB_Lcp_cat"/>
    <property type="match status" value="1"/>
</dbReference>
<organism evidence="3 4">
    <name type="scientific">Streptomyces gulbargensis</name>
    <dbReference type="NCBI Taxonomy" id="364901"/>
    <lineage>
        <taxon>Bacteria</taxon>
        <taxon>Bacillati</taxon>
        <taxon>Actinomycetota</taxon>
        <taxon>Actinomycetes</taxon>
        <taxon>Kitasatosporales</taxon>
        <taxon>Streptomycetaceae</taxon>
        <taxon>Streptomyces</taxon>
    </lineage>
</organism>
<feature type="domain" description="ER-bound oxygenase mpaB/mpaB'/Rubber oxygenase catalytic" evidence="2">
    <location>
        <begin position="108"/>
        <end position="328"/>
    </location>
</feature>
<protein>
    <submittedName>
        <fullName evidence="3">Oxygenase MpaB family protein</fullName>
    </submittedName>
</protein>
<feature type="compositionally biased region" description="Basic and acidic residues" evidence="1">
    <location>
        <begin position="1"/>
        <end position="10"/>
    </location>
</feature>
<name>A0ABP7LAC1_9ACTN</name>
<sequence>MDRGPDEPRAARAPPVGTGEPPARHAAGPRPPSLRPRSAFAFEPLRDGPAQAHTGLMVRRPQLLGELRGRAGESLLHRVAGPDAHRTRARIHGTPGPRWFAPGSAVRTVHADASMYVGGLAALLLQSLHPTAMAAVAAHSGYRSDPWGRLQRTSTFLAVTTFGTAEDAERAVGRVRETHAAIHGRTRDGVPYRASDPHLLTWVHIAETECFLRAHQRYGRRPLGPREQDEYVAQMASVARRLGAEDPPVTRAGLTARIAAYRPELRSTPEARATTRFLLVEPPLPAPALAPYALLAAAAVELLPPWARGPLELPYRTRLLLPLGRAGGRAVTGAVRWAVPPPPAPPGA</sequence>
<comment type="caution">
    <text evidence="3">The sequence shown here is derived from an EMBL/GenBank/DDBJ whole genome shotgun (WGS) entry which is preliminary data.</text>
</comment>
<accession>A0ABP7LAC1</accession>
<evidence type="ECO:0000313" key="3">
    <source>
        <dbReference type="EMBL" id="GAA3895785.1"/>
    </source>
</evidence>
<gene>
    <name evidence="3" type="ORF">GCM10022244_02170</name>
</gene>